<evidence type="ECO:0000313" key="5">
    <source>
        <dbReference type="EMBL" id="MBA0839321.1"/>
    </source>
</evidence>
<gene>
    <name evidence="5" type="ORF">Goarm_005064</name>
</gene>
<dbReference type="InterPro" id="IPR036627">
    <property type="entry name" value="CobW-likC_sf"/>
</dbReference>
<dbReference type="Pfam" id="PF07683">
    <property type="entry name" value="CobW_C"/>
    <property type="match status" value="1"/>
</dbReference>
<dbReference type="GO" id="GO:0005737">
    <property type="term" value="C:cytoplasm"/>
    <property type="evidence" value="ECO:0007669"/>
    <property type="project" value="TreeGrafter"/>
</dbReference>
<dbReference type="PANTHER" id="PTHR13748">
    <property type="entry name" value="COBW-RELATED"/>
    <property type="match status" value="1"/>
</dbReference>
<organism evidence="5 6">
    <name type="scientific">Gossypium armourianum</name>
    <dbReference type="NCBI Taxonomy" id="34283"/>
    <lineage>
        <taxon>Eukaryota</taxon>
        <taxon>Viridiplantae</taxon>
        <taxon>Streptophyta</taxon>
        <taxon>Embryophyta</taxon>
        <taxon>Tracheophyta</taxon>
        <taxon>Spermatophyta</taxon>
        <taxon>Magnoliopsida</taxon>
        <taxon>eudicotyledons</taxon>
        <taxon>Gunneridae</taxon>
        <taxon>Pentapetalae</taxon>
        <taxon>rosids</taxon>
        <taxon>malvids</taxon>
        <taxon>Malvales</taxon>
        <taxon>Malvaceae</taxon>
        <taxon>Malvoideae</taxon>
        <taxon>Gossypium</taxon>
    </lineage>
</organism>
<evidence type="ECO:0000259" key="4">
    <source>
        <dbReference type="Pfam" id="PF07683"/>
    </source>
</evidence>
<feature type="region of interest" description="Disordered" evidence="3">
    <location>
        <begin position="1"/>
        <end position="43"/>
    </location>
</feature>
<dbReference type="PANTHER" id="PTHR13748:SF62">
    <property type="entry name" value="COBW DOMAIN-CONTAINING PROTEIN"/>
    <property type="match status" value="1"/>
</dbReference>
<keyword evidence="1" id="KW-0547">Nucleotide-binding</keyword>
<reference evidence="5 6" key="1">
    <citation type="journal article" date="2019" name="Genome Biol. Evol.">
        <title>Insights into the evolution of the New World diploid cottons (Gossypium, subgenus Houzingenia) based on genome sequencing.</title>
        <authorList>
            <person name="Grover C.E."/>
            <person name="Arick M.A. 2nd"/>
            <person name="Thrash A."/>
            <person name="Conover J.L."/>
            <person name="Sanders W.S."/>
            <person name="Peterson D.G."/>
            <person name="Frelichowski J.E."/>
            <person name="Scheffler J.A."/>
            <person name="Scheffler B.E."/>
            <person name="Wendel J.F."/>
        </authorList>
    </citation>
    <scope>NUCLEOTIDE SEQUENCE [LARGE SCALE GENOMIC DNA]</scope>
    <source>
        <strain evidence="5">6</strain>
        <tissue evidence="5">Leaf</tissue>
    </source>
</reference>
<feature type="compositionally biased region" description="Basic residues" evidence="3">
    <location>
        <begin position="90"/>
        <end position="108"/>
    </location>
</feature>
<dbReference type="SUPFAM" id="SSF90002">
    <property type="entry name" value="Hypothetical protein YjiA, C-terminal domain"/>
    <property type="match status" value="1"/>
</dbReference>
<feature type="compositionally biased region" description="Basic and acidic residues" evidence="3">
    <location>
        <begin position="28"/>
        <end position="43"/>
    </location>
</feature>
<name>A0A7J9JYP8_9ROSI</name>
<dbReference type="Proteomes" id="UP000593575">
    <property type="component" value="Unassembled WGS sequence"/>
</dbReference>
<comment type="caution">
    <text evidence="5">The sequence shown here is derived from an EMBL/GenBank/DDBJ whole genome shotgun (WGS) entry which is preliminary data.</text>
</comment>
<keyword evidence="6" id="KW-1185">Reference proteome</keyword>
<proteinExistence type="predicted"/>
<dbReference type="InterPro" id="IPR051316">
    <property type="entry name" value="Zinc-reg_GTPase_activator"/>
</dbReference>
<accession>A0A7J9JYP8</accession>
<feature type="compositionally biased region" description="Basic and acidic residues" evidence="3">
    <location>
        <begin position="75"/>
        <end position="89"/>
    </location>
</feature>
<evidence type="ECO:0000313" key="6">
    <source>
        <dbReference type="Proteomes" id="UP000593575"/>
    </source>
</evidence>
<evidence type="ECO:0000256" key="3">
    <source>
        <dbReference type="SAM" id="MobiDB-lite"/>
    </source>
</evidence>
<dbReference type="Gene3D" id="3.30.1220.10">
    <property type="entry name" value="CobW-like, C-terminal domain"/>
    <property type="match status" value="1"/>
</dbReference>
<feature type="non-terminal residue" evidence="5">
    <location>
        <position position="1"/>
    </location>
</feature>
<feature type="region of interest" description="Disordered" evidence="3">
    <location>
        <begin position="75"/>
        <end position="118"/>
    </location>
</feature>
<evidence type="ECO:0000256" key="1">
    <source>
        <dbReference type="ARBA" id="ARBA00022741"/>
    </source>
</evidence>
<dbReference type="EMBL" id="JABFAE010000010">
    <property type="protein sequence ID" value="MBA0839321.1"/>
    <property type="molecule type" value="Genomic_DNA"/>
</dbReference>
<keyword evidence="2" id="KW-0143">Chaperone</keyword>
<evidence type="ECO:0000256" key="2">
    <source>
        <dbReference type="ARBA" id="ARBA00023186"/>
    </source>
</evidence>
<dbReference type="GO" id="GO:0000166">
    <property type="term" value="F:nucleotide binding"/>
    <property type="evidence" value="ECO:0007669"/>
    <property type="project" value="UniProtKB-KW"/>
</dbReference>
<dbReference type="InterPro" id="IPR011629">
    <property type="entry name" value="CobW-like_C"/>
</dbReference>
<protein>
    <recommendedName>
        <fullName evidence="4">CobW C-terminal domain-containing protein</fullName>
    </recommendedName>
</protein>
<dbReference type="AlphaFoldDB" id="A0A7J9JYP8"/>
<sequence length="205" mass="23737">MCHKRDTAGLGLKLPLGNQKRNKSQNGRSKDNEGGRKDDGEERRQNVRKWVWELGNVEMGIWICEIENEFEKIESSVNDGAKEDHAHHHDHDHHHHHHHEHEHKHDHHHDHTHDPGVSSVSIVCEGSLDLEKANIWLGTLLLERSEDIYRMKGLLSVQGMDERFVFQGVHDIFQGSPDRLWGADEPRINKIVFIGKNLNAEELEK</sequence>
<feature type="domain" description="CobW C-terminal" evidence="4">
    <location>
        <begin position="117"/>
        <end position="205"/>
    </location>
</feature>